<dbReference type="RefSeq" id="WP_156611930.1">
    <property type="nucleotide sequence ID" value="NZ_WPCU01000010.1"/>
</dbReference>
<gene>
    <name evidence="3" type="ORF">GC722_17045</name>
</gene>
<name>A0A6A9V276_9ACTN</name>
<dbReference type="PROSITE" id="PS50263">
    <property type="entry name" value="CN_HYDROLASE"/>
    <property type="match status" value="1"/>
</dbReference>
<protein>
    <recommendedName>
        <fullName evidence="2">CN hydrolase domain-containing protein</fullName>
    </recommendedName>
</protein>
<evidence type="ECO:0000313" key="3">
    <source>
        <dbReference type="EMBL" id="MVA77708.1"/>
    </source>
</evidence>
<reference evidence="3 4" key="1">
    <citation type="submission" date="2019-12" db="EMBL/GenBank/DDBJ databases">
        <title>Auraticoccus cholistani sp. nov., an actinomycete isolated from soil of Cholistan desert.</title>
        <authorList>
            <person name="Cheema M.T."/>
        </authorList>
    </citation>
    <scope>NUCLEOTIDE SEQUENCE [LARGE SCALE GENOMIC DNA]</scope>
    <source>
        <strain evidence="3 4">F435</strain>
    </source>
</reference>
<comment type="caution">
    <text evidence="3">The sequence shown here is derived from an EMBL/GenBank/DDBJ whole genome shotgun (WGS) entry which is preliminary data.</text>
</comment>
<dbReference type="InterPro" id="IPR050345">
    <property type="entry name" value="Aliph_Amidase/BUP"/>
</dbReference>
<dbReference type="SUPFAM" id="SSF56317">
    <property type="entry name" value="Carbon-nitrogen hydrolase"/>
    <property type="match status" value="1"/>
</dbReference>
<evidence type="ECO:0000259" key="2">
    <source>
        <dbReference type="PROSITE" id="PS50263"/>
    </source>
</evidence>
<evidence type="ECO:0000313" key="4">
    <source>
        <dbReference type="Proteomes" id="UP000435304"/>
    </source>
</evidence>
<dbReference type="CDD" id="cd07197">
    <property type="entry name" value="nitrilase"/>
    <property type="match status" value="1"/>
</dbReference>
<dbReference type="Gene3D" id="3.60.110.10">
    <property type="entry name" value="Carbon-nitrogen hydrolase"/>
    <property type="match status" value="1"/>
</dbReference>
<dbReference type="Pfam" id="PF00795">
    <property type="entry name" value="CN_hydrolase"/>
    <property type="match status" value="1"/>
</dbReference>
<dbReference type="PANTHER" id="PTHR43674">
    <property type="entry name" value="NITRILASE C965.09-RELATED"/>
    <property type="match status" value="1"/>
</dbReference>
<sequence>MRLALAQCGPAPDADPVAGSVAAVAAAVTRAGEQGAELVATSELVVGGYRTDLIRQGDLPTVLAGPGDPRLDPLREATRRSATTALVGAAVAGPAGALNALLRIAPDGEVDVVYAKVHLWEEERRVFVPGWGPVLLEHAGVRIGLGICYDAAFPEYCRALARSADLLLFSSAFAAGEEERRYDIYHPSRALESGVHVAVVNAVGEQGGATFFGRSQLLDPWGRRTAVAGDAPEVVVVDVDPAACRTARQQLPYLQDLQTHYAVTTAGRNPS</sequence>
<accession>A0A6A9V276</accession>
<evidence type="ECO:0000256" key="1">
    <source>
        <dbReference type="ARBA" id="ARBA00022801"/>
    </source>
</evidence>
<keyword evidence="1" id="KW-0378">Hydrolase</keyword>
<dbReference type="GO" id="GO:0016811">
    <property type="term" value="F:hydrolase activity, acting on carbon-nitrogen (but not peptide) bonds, in linear amides"/>
    <property type="evidence" value="ECO:0007669"/>
    <property type="project" value="UniProtKB-ARBA"/>
</dbReference>
<dbReference type="EMBL" id="WPCU01000010">
    <property type="protein sequence ID" value="MVA77708.1"/>
    <property type="molecule type" value="Genomic_DNA"/>
</dbReference>
<keyword evidence="4" id="KW-1185">Reference proteome</keyword>
<dbReference type="InterPro" id="IPR003010">
    <property type="entry name" value="C-N_Hydrolase"/>
</dbReference>
<dbReference type="PANTHER" id="PTHR43674:SF2">
    <property type="entry name" value="BETA-UREIDOPROPIONASE"/>
    <property type="match status" value="1"/>
</dbReference>
<dbReference type="Proteomes" id="UP000435304">
    <property type="component" value="Unassembled WGS sequence"/>
</dbReference>
<dbReference type="AlphaFoldDB" id="A0A6A9V276"/>
<proteinExistence type="predicted"/>
<dbReference type="InterPro" id="IPR036526">
    <property type="entry name" value="C-N_Hydrolase_sf"/>
</dbReference>
<organism evidence="3 4">
    <name type="scientific">Auraticoccus cholistanensis</name>
    <dbReference type="NCBI Taxonomy" id="2656650"/>
    <lineage>
        <taxon>Bacteria</taxon>
        <taxon>Bacillati</taxon>
        <taxon>Actinomycetota</taxon>
        <taxon>Actinomycetes</taxon>
        <taxon>Propionibacteriales</taxon>
        <taxon>Propionibacteriaceae</taxon>
        <taxon>Auraticoccus</taxon>
    </lineage>
</organism>
<feature type="domain" description="CN hydrolase" evidence="2">
    <location>
        <begin position="1"/>
        <end position="241"/>
    </location>
</feature>